<organism evidence="1 2">
    <name type="scientific">Portunus trituberculatus</name>
    <name type="common">Swimming crab</name>
    <name type="synonym">Neptunus trituberculatus</name>
    <dbReference type="NCBI Taxonomy" id="210409"/>
    <lineage>
        <taxon>Eukaryota</taxon>
        <taxon>Metazoa</taxon>
        <taxon>Ecdysozoa</taxon>
        <taxon>Arthropoda</taxon>
        <taxon>Crustacea</taxon>
        <taxon>Multicrustacea</taxon>
        <taxon>Malacostraca</taxon>
        <taxon>Eumalacostraca</taxon>
        <taxon>Eucarida</taxon>
        <taxon>Decapoda</taxon>
        <taxon>Pleocyemata</taxon>
        <taxon>Brachyura</taxon>
        <taxon>Eubrachyura</taxon>
        <taxon>Portunoidea</taxon>
        <taxon>Portunidae</taxon>
        <taxon>Portuninae</taxon>
        <taxon>Portunus</taxon>
    </lineage>
</organism>
<reference evidence="1 2" key="1">
    <citation type="submission" date="2019-05" db="EMBL/GenBank/DDBJ databases">
        <title>Another draft genome of Portunus trituberculatus and its Hox gene families provides insights of decapod evolution.</title>
        <authorList>
            <person name="Jeong J.-H."/>
            <person name="Song I."/>
            <person name="Kim S."/>
            <person name="Choi T."/>
            <person name="Kim D."/>
            <person name="Ryu S."/>
            <person name="Kim W."/>
        </authorList>
    </citation>
    <scope>NUCLEOTIDE SEQUENCE [LARGE SCALE GENOMIC DNA]</scope>
    <source>
        <tissue evidence="1">Muscle</tissue>
    </source>
</reference>
<sequence>MAVLKWCRGYNKGDMSKVLSSSQGGSRNNGLKLEKLRFRREM</sequence>
<evidence type="ECO:0000313" key="1">
    <source>
        <dbReference type="EMBL" id="MPD00811.1"/>
    </source>
</evidence>
<dbReference type="EMBL" id="VSRR010124531">
    <property type="protein sequence ID" value="MPD00811.1"/>
    <property type="molecule type" value="Genomic_DNA"/>
</dbReference>
<keyword evidence="2" id="KW-1185">Reference proteome</keyword>
<gene>
    <name evidence="1" type="ORF">E2C01_096310</name>
</gene>
<protein>
    <submittedName>
        <fullName evidence="1">Uncharacterized protein</fullName>
    </submittedName>
</protein>
<name>A0A5B7JVA1_PORTR</name>
<dbReference type="AlphaFoldDB" id="A0A5B7JVA1"/>
<dbReference type="Proteomes" id="UP000324222">
    <property type="component" value="Unassembled WGS sequence"/>
</dbReference>
<proteinExistence type="predicted"/>
<accession>A0A5B7JVA1</accession>
<evidence type="ECO:0000313" key="2">
    <source>
        <dbReference type="Proteomes" id="UP000324222"/>
    </source>
</evidence>
<comment type="caution">
    <text evidence="1">The sequence shown here is derived from an EMBL/GenBank/DDBJ whole genome shotgun (WGS) entry which is preliminary data.</text>
</comment>